<evidence type="ECO:0000256" key="2">
    <source>
        <dbReference type="RuleBase" id="RU363072"/>
    </source>
</evidence>
<name>A0ABX0RC22_9GAMM</name>
<protein>
    <submittedName>
        <fullName evidence="3">Carbohydrate porin</fullName>
    </submittedName>
</protein>
<dbReference type="Gene3D" id="2.40.160.180">
    <property type="entry name" value="Carbohydrate-selective porin OprB"/>
    <property type="match status" value="1"/>
</dbReference>
<keyword evidence="4" id="KW-1185">Reference proteome</keyword>
<keyword evidence="2" id="KW-0732">Signal</keyword>
<feature type="signal peptide" evidence="2">
    <location>
        <begin position="1"/>
        <end position="29"/>
    </location>
</feature>
<dbReference type="EMBL" id="VWXF01000006">
    <property type="protein sequence ID" value="NIF22890.1"/>
    <property type="molecule type" value="Genomic_DNA"/>
</dbReference>
<dbReference type="PANTHER" id="PTHR37944:SF1">
    <property type="entry name" value="PORIN B"/>
    <property type="match status" value="1"/>
</dbReference>
<dbReference type="InterPro" id="IPR038673">
    <property type="entry name" value="OprB_sf"/>
</dbReference>
<feature type="chain" id="PRO_5044981738" evidence="2">
    <location>
        <begin position="30"/>
        <end position="432"/>
    </location>
</feature>
<dbReference type="Pfam" id="PF04966">
    <property type="entry name" value="OprB"/>
    <property type="match status" value="1"/>
</dbReference>
<comment type="caution">
    <text evidence="3">The sequence shown here is derived from an EMBL/GenBank/DDBJ whole genome shotgun (WGS) entry which is preliminary data.</text>
</comment>
<evidence type="ECO:0000313" key="4">
    <source>
        <dbReference type="Proteomes" id="UP001515683"/>
    </source>
</evidence>
<sequence length="432" mass="47413">MYTMKTSSFKIKHLTVALLCALAVPAAQATDFFTQDSLTGDWGGARSDLVKSGVTLTGDYVSETAGILNGGQSYGTRYAQQIRLGATFDLNRLLDAENAGTIQLTINDRRGRSTSGDLVGNRLPIQEVYGGEYTRLSEFSYTNTLFTPQLQYKLGLLAMGNDFGGLSILTNFMNAGFCAHPLSMSGGSGWGNYPNAHLGGELKYTFNDSWALQTAVFNVNPQQNSESSRAWKPFAPGTTGYIVPVELIYNFHSDLPGQYKLGYYFDSSNVARIDQPNRRSNNRWGAYLLADQTIWQSDALRSQNLHIFGQATTTDKATSTFSHWYSAGFVLNGPFAARPNDAIAIGYGRAVYNSHSRENAVESLRAKGELADADLVGGLDIGEQLVEMTYTLQATPWLSVRPSVQYIKEPGAFYNKDIKDTWVAGVQVKVKF</sequence>
<dbReference type="Proteomes" id="UP001515683">
    <property type="component" value="Unassembled WGS sequence"/>
</dbReference>
<comment type="similarity">
    <text evidence="1 2">Belongs to the OprB family.</text>
</comment>
<accession>A0ABX0RC22</accession>
<organism evidence="3 4">
    <name type="scientific">Candidatus Pantoea multigeneris</name>
    <dbReference type="NCBI Taxonomy" id="2608357"/>
    <lineage>
        <taxon>Bacteria</taxon>
        <taxon>Pseudomonadati</taxon>
        <taxon>Pseudomonadota</taxon>
        <taxon>Gammaproteobacteria</taxon>
        <taxon>Enterobacterales</taxon>
        <taxon>Erwiniaceae</taxon>
        <taxon>Pantoea</taxon>
    </lineage>
</organism>
<evidence type="ECO:0000313" key="3">
    <source>
        <dbReference type="EMBL" id="NIF22890.1"/>
    </source>
</evidence>
<dbReference type="PANTHER" id="PTHR37944">
    <property type="entry name" value="PORIN B"/>
    <property type="match status" value="1"/>
</dbReference>
<dbReference type="InterPro" id="IPR007049">
    <property type="entry name" value="Carb-sel_porin_OprB"/>
</dbReference>
<proteinExistence type="inferred from homology"/>
<dbReference type="InterPro" id="IPR052932">
    <property type="entry name" value="OprB_Porin"/>
</dbReference>
<gene>
    <name evidence="3" type="ORF">F3J40_14930</name>
</gene>
<reference evidence="3 4" key="1">
    <citation type="journal article" date="2019" name="bioRxiv">
        <title>Bacteria contribute to plant secondary compound degradation in a generalist herbivore system.</title>
        <authorList>
            <person name="Francoeur C.B."/>
            <person name="Khadempour L."/>
            <person name="Moreira-Soto R.D."/>
            <person name="Gotting K."/>
            <person name="Book A.J."/>
            <person name="Pinto-Tomas A.A."/>
            <person name="Keefover-Ring K."/>
            <person name="Currie C.R."/>
        </authorList>
    </citation>
    <scope>NUCLEOTIDE SEQUENCE [LARGE SCALE GENOMIC DNA]</scope>
    <source>
        <strain evidence="3">Acro-835</strain>
    </source>
</reference>
<evidence type="ECO:0000256" key="1">
    <source>
        <dbReference type="ARBA" id="ARBA00008769"/>
    </source>
</evidence>